<evidence type="ECO:0000259" key="3">
    <source>
        <dbReference type="Pfam" id="PF00041"/>
    </source>
</evidence>
<evidence type="ECO:0000256" key="2">
    <source>
        <dbReference type="SAM" id="Phobius"/>
    </source>
</evidence>
<feature type="region of interest" description="Disordered" evidence="1">
    <location>
        <begin position="426"/>
        <end position="446"/>
    </location>
</feature>
<proteinExistence type="predicted"/>
<dbReference type="InterPro" id="IPR013783">
    <property type="entry name" value="Ig-like_fold"/>
</dbReference>
<dbReference type="Proteomes" id="UP000176665">
    <property type="component" value="Unassembled WGS sequence"/>
</dbReference>
<feature type="compositionally biased region" description="Low complexity" evidence="1">
    <location>
        <begin position="426"/>
        <end position="441"/>
    </location>
</feature>
<protein>
    <submittedName>
        <fullName evidence="5">Uncharacterized protein</fullName>
    </submittedName>
</protein>
<feature type="domain" description="Fibronectin type-III" evidence="3">
    <location>
        <begin position="43"/>
        <end position="118"/>
    </location>
</feature>
<keyword evidence="2" id="KW-1133">Transmembrane helix</keyword>
<sequence length="472" mass="50512">MYRKERKIPTIIALFLILAGIGGAFYLEDNFQGITSKATGIPKPSEVHLTNISDNTISVSYLTDTVQIGFVQVTGRNRNSFILDDLDIDGKTKSRITHLFTLKDLEPNSEYKIKITSAQKSCSQKICPEFIQKTGAKLTKSLELPPVSGQIVDNKNQPIDGAIVYLLIGKAAPISGRSDRLGMYVIPLNNLRSQDLLSRPDLSDEATIQLTVKSAPSQYASVITNLGLIKANPKLPVIEIGKTYNFLATLESGNLAKPQVLGNRTVMILSPKPTQVTPNSGIDILFPEVDLDTTIDKNPKLRGIGNPGEKIKITVESEKETVTVTVASDGTWDFRPKIPLSAGTHKITITGKDKNGKTVTITRQFIVLKSGEQVLGEATPSGTLTPTQPPVSTTPGGAISITPTGPTATISATISPTITLTPTATLTPTETLTPTPGEEVTPTPPRSGMTGLTFFVVGGAVSLILLGMKFLL</sequence>
<dbReference type="InterPro" id="IPR044016">
    <property type="entry name" value="Big_13"/>
</dbReference>
<dbReference type="InterPro" id="IPR003961">
    <property type="entry name" value="FN3_dom"/>
</dbReference>
<feature type="transmembrane region" description="Helical" evidence="2">
    <location>
        <begin position="452"/>
        <end position="471"/>
    </location>
</feature>
<evidence type="ECO:0000313" key="5">
    <source>
        <dbReference type="EMBL" id="OGG02277.1"/>
    </source>
</evidence>
<dbReference type="Pfam" id="PF00041">
    <property type="entry name" value="fn3"/>
    <property type="match status" value="1"/>
</dbReference>
<dbReference type="STRING" id="1798371.A2W14_00935"/>
<dbReference type="Gene3D" id="2.60.40.10">
    <property type="entry name" value="Immunoglobulins"/>
    <property type="match status" value="2"/>
</dbReference>
<evidence type="ECO:0000259" key="4">
    <source>
        <dbReference type="Pfam" id="PF19077"/>
    </source>
</evidence>
<gene>
    <name evidence="5" type="ORF">A2W14_00935</name>
</gene>
<name>A0A1F5YQK9_9BACT</name>
<reference evidence="5 6" key="1">
    <citation type="journal article" date="2016" name="Nat. Commun.">
        <title>Thousands of microbial genomes shed light on interconnected biogeochemical processes in an aquifer system.</title>
        <authorList>
            <person name="Anantharaman K."/>
            <person name="Brown C.T."/>
            <person name="Hug L.A."/>
            <person name="Sharon I."/>
            <person name="Castelle C.J."/>
            <person name="Probst A.J."/>
            <person name="Thomas B.C."/>
            <person name="Singh A."/>
            <person name="Wilkins M.J."/>
            <person name="Karaoz U."/>
            <person name="Brodie E.L."/>
            <person name="Williams K.H."/>
            <person name="Hubbard S.S."/>
            <person name="Banfield J.F."/>
        </authorList>
    </citation>
    <scope>NUCLEOTIDE SEQUENCE [LARGE SCALE GENOMIC DNA]</scope>
</reference>
<dbReference type="Pfam" id="PF19077">
    <property type="entry name" value="Big_13"/>
    <property type="match status" value="1"/>
</dbReference>
<dbReference type="AlphaFoldDB" id="A0A1F5YQK9"/>
<organism evidence="5 6">
    <name type="scientific">Candidatus Gottesmanbacteria bacterium RBG_16_37_8</name>
    <dbReference type="NCBI Taxonomy" id="1798371"/>
    <lineage>
        <taxon>Bacteria</taxon>
        <taxon>Candidatus Gottesmaniibacteriota</taxon>
    </lineage>
</organism>
<keyword evidence="2" id="KW-0812">Transmembrane</keyword>
<evidence type="ECO:0000256" key="1">
    <source>
        <dbReference type="SAM" id="MobiDB-lite"/>
    </source>
</evidence>
<evidence type="ECO:0000313" key="6">
    <source>
        <dbReference type="Proteomes" id="UP000176665"/>
    </source>
</evidence>
<comment type="caution">
    <text evidence="5">The sequence shown here is derived from an EMBL/GenBank/DDBJ whole genome shotgun (WGS) entry which is preliminary data.</text>
</comment>
<keyword evidence="2" id="KW-0472">Membrane</keyword>
<accession>A0A1F5YQK9</accession>
<feature type="domain" description="Bacterial Ig-like" evidence="4">
    <location>
        <begin position="293"/>
        <end position="362"/>
    </location>
</feature>
<dbReference type="EMBL" id="MFJA01000067">
    <property type="protein sequence ID" value="OGG02277.1"/>
    <property type="molecule type" value="Genomic_DNA"/>
</dbReference>